<dbReference type="PATRIC" id="fig|999414.3.peg.1369"/>
<dbReference type="AlphaFoldDB" id="H1HFX1"/>
<dbReference type="RefSeq" id="WP_005910117.1">
    <property type="nucleotide sequence ID" value="NZ_AKCE01000001.1"/>
</dbReference>
<gene>
    <name evidence="1" type="ORF">HMPREF9942_01372</name>
</gene>
<proteinExistence type="predicted"/>
<sequence length="72" mass="8553">MSDEDKMIKKLEEHRDLKKMIVEIGKYHNIRVTETEGNDSRGDFSYPSEKKEELIKAIDEYIGHHKYIKKGE</sequence>
<evidence type="ECO:0000313" key="2">
    <source>
        <dbReference type="Proteomes" id="UP000004565"/>
    </source>
</evidence>
<protein>
    <submittedName>
        <fullName evidence="1">Uncharacterized protein</fullName>
    </submittedName>
</protein>
<dbReference type="HOGENOM" id="CLU_2716617_0_0_0"/>
<reference evidence="1 2" key="1">
    <citation type="submission" date="2011-12" db="EMBL/GenBank/DDBJ databases">
        <title>The Genome Sequence of Fusobacterium nucleatum subsp. animalis OT 420.</title>
        <authorList>
            <consortium name="The Broad Institute Genome Sequencing Platform"/>
            <person name="Earl A."/>
            <person name="Ward D."/>
            <person name="Feldgarden M."/>
            <person name="Gevers D."/>
            <person name="Izard J."/>
            <person name="Blanton J.M."/>
            <person name="Mathney J."/>
            <person name="Tanner A.C."/>
            <person name="Dewhirst F.E."/>
            <person name="Young S.K."/>
            <person name="Zeng Q."/>
            <person name="Gargeya S."/>
            <person name="Fitzgerald M."/>
            <person name="Haas B."/>
            <person name="Abouelleil A."/>
            <person name="Alvarado L."/>
            <person name="Arachchi H.M."/>
            <person name="Berlin A."/>
            <person name="Chapman S.B."/>
            <person name="Gearin G."/>
            <person name="Goldberg J."/>
            <person name="Griggs A."/>
            <person name="Gujja S."/>
            <person name="Hansen M."/>
            <person name="Heiman D."/>
            <person name="Howarth C."/>
            <person name="Larimer J."/>
            <person name="Lui A."/>
            <person name="MacDonald P.J.P."/>
            <person name="McCowen C."/>
            <person name="Montmayeur A."/>
            <person name="Murphy C."/>
            <person name="Neiman D."/>
            <person name="Pearson M."/>
            <person name="Priest M."/>
            <person name="Roberts A."/>
            <person name="Saif S."/>
            <person name="Shea T."/>
            <person name="Sisk P."/>
            <person name="Stolte C."/>
            <person name="Sykes S."/>
            <person name="Wortman J."/>
            <person name="Nusbaum C."/>
            <person name="Birren B."/>
        </authorList>
    </citation>
    <scope>NUCLEOTIDE SEQUENCE [LARGE SCALE GENOMIC DNA]</scope>
    <source>
        <strain evidence="2">F0419</strain>
    </source>
</reference>
<name>H1HFX1_9FUSO</name>
<accession>H1HFX1</accession>
<comment type="caution">
    <text evidence="1">The sequence shown here is derived from an EMBL/GenBank/DDBJ whole genome shotgun (WGS) entry which is preliminary data.</text>
</comment>
<evidence type="ECO:0000313" key="1">
    <source>
        <dbReference type="EMBL" id="EHO77644.1"/>
    </source>
</evidence>
<organism evidence="1 2">
    <name type="scientific">Fusobacterium animalis F0419</name>
    <dbReference type="NCBI Taxonomy" id="999414"/>
    <lineage>
        <taxon>Bacteria</taxon>
        <taxon>Fusobacteriati</taxon>
        <taxon>Fusobacteriota</taxon>
        <taxon>Fusobacteriia</taxon>
        <taxon>Fusobacteriales</taxon>
        <taxon>Fusobacteriaceae</taxon>
        <taxon>Fusobacterium</taxon>
    </lineage>
</organism>
<dbReference type="Proteomes" id="UP000004565">
    <property type="component" value="Unassembled WGS sequence"/>
</dbReference>
<dbReference type="EMBL" id="AGEH01000014">
    <property type="protein sequence ID" value="EHO77644.1"/>
    <property type="molecule type" value="Genomic_DNA"/>
</dbReference>